<proteinExistence type="predicted"/>
<dbReference type="HOGENOM" id="CLU_762667_0_0_11"/>
<dbReference type="RefSeq" id="WP_013138434.1">
    <property type="nucleotide sequence ID" value="NC_014168.1"/>
</dbReference>
<dbReference type="Proteomes" id="UP000002247">
    <property type="component" value="Chromosome"/>
</dbReference>
<evidence type="ECO:0000313" key="1">
    <source>
        <dbReference type="EMBL" id="ADG97981.1"/>
    </source>
</evidence>
<dbReference type="eggNOG" id="ENOG5033D73">
    <property type="taxonomic scope" value="Bacteria"/>
</dbReference>
<dbReference type="AlphaFoldDB" id="D6Z7Q1"/>
<evidence type="ECO:0008006" key="3">
    <source>
        <dbReference type="Google" id="ProtNLM"/>
    </source>
</evidence>
<reference evidence="1 2" key="1">
    <citation type="journal article" date="2010" name="Stand. Genomic Sci.">
        <title>Complete genome sequence of Segniliparus rotundus type strain (CDC 1076).</title>
        <authorList>
            <person name="Sikorski J."/>
            <person name="Lapidus A."/>
            <person name="Copeland A."/>
            <person name="Misra M."/>
            <person name="Glavina Del Rio T."/>
            <person name="Nolan M."/>
            <person name="Lucas S."/>
            <person name="Chen F."/>
            <person name="Tice H."/>
            <person name="Cheng J.F."/>
            <person name="Jando M."/>
            <person name="Schneider S."/>
            <person name="Bruce D."/>
            <person name="Goodwin L."/>
            <person name="Pitluck S."/>
            <person name="Liolios K."/>
            <person name="Mikhailova N."/>
            <person name="Pati A."/>
            <person name="Ivanova N."/>
            <person name="Mavromatis K."/>
            <person name="Chen A."/>
            <person name="Palaniappan K."/>
            <person name="Chertkov O."/>
            <person name="Land M."/>
            <person name="Hauser L."/>
            <person name="Chang Y.J."/>
            <person name="Jeffries C.D."/>
            <person name="Brettin T."/>
            <person name="Detter J.C."/>
            <person name="Han C."/>
            <person name="Rohde M."/>
            <person name="Goker M."/>
            <person name="Bristow J."/>
            <person name="Eisen J.A."/>
            <person name="Markowitz V."/>
            <person name="Hugenholtz P."/>
            <person name="Kyrpides N.C."/>
            <person name="Klenk H.P."/>
        </authorList>
    </citation>
    <scope>NUCLEOTIDE SEQUENCE [LARGE SCALE GENOMIC DNA]</scope>
    <source>
        <strain evidence="2">ATCC BAA-972 / CDC 1076 / CIP 108378 / DSM 44985 / JCM 13578</strain>
    </source>
</reference>
<name>D6Z7Q1_SEGRD</name>
<protein>
    <recommendedName>
        <fullName evidence="3">WXG100 family type VII secretion target</fullName>
    </recommendedName>
</protein>
<dbReference type="KEGG" id="srt:Srot_1518"/>
<organism evidence="1 2">
    <name type="scientific">Segniliparus rotundus (strain ATCC BAA-972 / CDC 1076 / CIP 108378 / DSM 44985 / JCM 13578)</name>
    <dbReference type="NCBI Taxonomy" id="640132"/>
    <lineage>
        <taxon>Bacteria</taxon>
        <taxon>Bacillati</taxon>
        <taxon>Actinomycetota</taxon>
        <taxon>Actinomycetes</taxon>
        <taxon>Mycobacteriales</taxon>
        <taxon>Segniliparaceae</taxon>
        <taxon>Segniliparus</taxon>
    </lineage>
</organism>
<dbReference type="STRING" id="640132.Srot_1518"/>
<dbReference type="EMBL" id="CP001958">
    <property type="protein sequence ID" value="ADG97981.1"/>
    <property type="molecule type" value="Genomic_DNA"/>
</dbReference>
<accession>D6Z7Q1</accession>
<dbReference type="InterPro" id="IPR036689">
    <property type="entry name" value="ESAT-6-like_sf"/>
</dbReference>
<dbReference type="OrthoDB" id="3692598at2"/>
<evidence type="ECO:0000313" key="2">
    <source>
        <dbReference type="Proteomes" id="UP000002247"/>
    </source>
</evidence>
<gene>
    <name evidence="1" type="ordered locus">Srot_1518</name>
</gene>
<dbReference type="SUPFAM" id="SSF140453">
    <property type="entry name" value="EsxAB dimer-like"/>
    <property type="match status" value="1"/>
</dbReference>
<keyword evidence="2" id="KW-1185">Reference proteome</keyword>
<sequence length="363" mass="38458">MTLTVNPAALSHFRDVETALAGKTEDAKKYVEKHLEDLGMFNTGVAGAVTWQTAISKIPEAREAVLANLDRLHELVTGSAKTVGESGDEYKKLDLHHAQQIDDSFAEQPYEHYKPAGKPGAAEDPAAKLTDPKAEHKIPEVIGETFSLGSWLSLGKLADEAIKAICGVNPGEWVAQRLTGDWEEFSKAADALRHVGDFYAAFGDNIGADLETMLQSWQGHASTEAGAYFTSLAASVQGQKGPLVALAQQMDITAEGVASFTDAAKGGLEDLMDKAITLGIEAAAAAASWETGFGPLAAGAFAAVTIYKAEQTWKRIAEMLDKAWSAAQVVAGFTAGTMGALRDLQNSPLPAGAYQHPSAPEHH</sequence>